<sequence>MRADGYLPETVDEGDSNLEEELVQPGPIQPKLWGPGQPGAPLLAPPPQGPPVPGPLVRLQQQRKLRATFHGNPDMLPYFLFQVETYLLANEGEFEGEMDHIHKVRALLEGDMVAWYMGLF</sequence>
<proteinExistence type="predicted"/>
<comment type="caution">
    <text evidence="1">The sequence shown here is derived from an EMBL/GenBank/DDBJ whole genome shotgun (WGS) entry which is preliminary data.</text>
</comment>
<gene>
    <name evidence="1" type="ORF">K3G42_012971</name>
</gene>
<keyword evidence="2" id="KW-1185">Reference proteome</keyword>
<dbReference type="EMBL" id="CM037628">
    <property type="protein sequence ID" value="KAH7997048.1"/>
    <property type="molecule type" value="Genomic_DNA"/>
</dbReference>
<accession>A0ACB8EWK2</accession>
<evidence type="ECO:0000313" key="2">
    <source>
        <dbReference type="Proteomes" id="UP000827872"/>
    </source>
</evidence>
<evidence type="ECO:0000313" key="1">
    <source>
        <dbReference type="EMBL" id="KAH7997048.1"/>
    </source>
</evidence>
<reference evidence="1" key="1">
    <citation type="submission" date="2021-08" db="EMBL/GenBank/DDBJ databases">
        <title>The first chromosome-level gecko genome reveals the dynamic sex chromosomes of Neotropical dwarf geckos (Sphaerodactylidae: Sphaerodactylus).</title>
        <authorList>
            <person name="Pinto B.J."/>
            <person name="Keating S.E."/>
            <person name="Gamble T."/>
        </authorList>
    </citation>
    <scope>NUCLEOTIDE SEQUENCE</scope>
    <source>
        <strain evidence="1">TG3544</strain>
    </source>
</reference>
<dbReference type="Proteomes" id="UP000827872">
    <property type="component" value="Linkage Group LG15"/>
</dbReference>
<organism evidence="1 2">
    <name type="scientific">Sphaerodactylus townsendi</name>
    <dbReference type="NCBI Taxonomy" id="933632"/>
    <lineage>
        <taxon>Eukaryota</taxon>
        <taxon>Metazoa</taxon>
        <taxon>Chordata</taxon>
        <taxon>Craniata</taxon>
        <taxon>Vertebrata</taxon>
        <taxon>Euteleostomi</taxon>
        <taxon>Lepidosauria</taxon>
        <taxon>Squamata</taxon>
        <taxon>Bifurcata</taxon>
        <taxon>Gekkota</taxon>
        <taxon>Sphaerodactylidae</taxon>
        <taxon>Sphaerodactylus</taxon>
    </lineage>
</organism>
<name>A0ACB8EWK2_9SAUR</name>
<protein>
    <submittedName>
        <fullName evidence="1">Uncharacterized protein</fullName>
    </submittedName>
</protein>